<dbReference type="InterPro" id="IPR002182">
    <property type="entry name" value="NB-ARC"/>
</dbReference>
<evidence type="ECO:0000259" key="7">
    <source>
        <dbReference type="Pfam" id="PF18052"/>
    </source>
</evidence>
<dbReference type="FunFam" id="1.10.10.10:FF:000322">
    <property type="entry name" value="Probable disease resistance protein At1g63360"/>
    <property type="match status" value="1"/>
</dbReference>
<gene>
    <name evidence="10" type="primary">Vigan.09G093800</name>
    <name evidence="10" type="ORF">VIGAN_09093800</name>
</gene>
<dbReference type="InterPro" id="IPR032675">
    <property type="entry name" value="LRR_dom_sf"/>
</dbReference>
<feature type="domain" description="NB-ARC" evidence="6">
    <location>
        <begin position="164"/>
        <end position="336"/>
    </location>
</feature>
<dbReference type="Pfam" id="PF25019">
    <property type="entry name" value="LRR_R13L1-DRL21"/>
    <property type="match status" value="1"/>
</dbReference>
<dbReference type="PANTHER" id="PTHR36766">
    <property type="entry name" value="PLANT BROAD-SPECTRUM MILDEW RESISTANCE PROTEIN RPW8"/>
    <property type="match status" value="1"/>
</dbReference>
<evidence type="ECO:0000259" key="6">
    <source>
        <dbReference type="Pfam" id="PF00931"/>
    </source>
</evidence>
<dbReference type="Gene3D" id="1.10.8.430">
    <property type="entry name" value="Helical domain of apoptotic protease-activating factors"/>
    <property type="match status" value="1"/>
</dbReference>
<dbReference type="InterPro" id="IPR027417">
    <property type="entry name" value="P-loop_NTPase"/>
</dbReference>
<evidence type="ECO:0000259" key="9">
    <source>
        <dbReference type="Pfam" id="PF25019"/>
    </source>
</evidence>
<dbReference type="GO" id="GO:0006952">
    <property type="term" value="P:defense response"/>
    <property type="evidence" value="ECO:0007669"/>
    <property type="project" value="UniProtKB-KW"/>
</dbReference>
<keyword evidence="5" id="KW-0067">ATP-binding</keyword>
<keyword evidence="1" id="KW-0433">Leucine-rich repeat</keyword>
<dbReference type="GO" id="GO:0051707">
    <property type="term" value="P:response to other organism"/>
    <property type="evidence" value="ECO:0007669"/>
    <property type="project" value="UniProtKB-ARBA"/>
</dbReference>
<dbReference type="Gene3D" id="3.80.10.10">
    <property type="entry name" value="Ribonuclease Inhibitor"/>
    <property type="match status" value="2"/>
</dbReference>
<dbReference type="SUPFAM" id="SSF52058">
    <property type="entry name" value="L domain-like"/>
    <property type="match status" value="2"/>
</dbReference>
<dbReference type="OrthoDB" id="1896560at2759"/>
<accession>A0A0S3SXD3</accession>
<feature type="domain" description="Disease resistance N-terminal" evidence="7">
    <location>
        <begin position="11"/>
        <end position="100"/>
    </location>
</feature>
<feature type="domain" description="Disease resistance protein winged helix" evidence="8">
    <location>
        <begin position="424"/>
        <end position="494"/>
    </location>
</feature>
<evidence type="ECO:0000313" key="10">
    <source>
        <dbReference type="EMBL" id="BAT97481.1"/>
    </source>
</evidence>
<feature type="domain" description="R13L1/DRL21-like LRR repeat region" evidence="9">
    <location>
        <begin position="681"/>
        <end position="808"/>
    </location>
</feature>
<dbReference type="PANTHER" id="PTHR36766:SF51">
    <property type="entry name" value="DISEASE RESISTANCE RPP13-LIKE PROTEIN 1"/>
    <property type="match status" value="1"/>
</dbReference>
<evidence type="ECO:0000313" key="11">
    <source>
        <dbReference type="Proteomes" id="UP000291084"/>
    </source>
</evidence>
<reference evidence="10 11" key="1">
    <citation type="journal article" date="2015" name="Sci. Rep.">
        <title>The power of single molecule real-time sequencing technology in the de novo assembly of a eukaryotic genome.</title>
        <authorList>
            <person name="Sakai H."/>
            <person name="Naito K."/>
            <person name="Ogiso-Tanaka E."/>
            <person name="Takahashi Y."/>
            <person name="Iseki K."/>
            <person name="Muto C."/>
            <person name="Satou K."/>
            <person name="Teruya K."/>
            <person name="Shiroma A."/>
            <person name="Shimoji M."/>
            <person name="Hirano T."/>
            <person name="Itoh T."/>
            <person name="Kaga A."/>
            <person name="Tomooka N."/>
        </authorList>
    </citation>
    <scope>NUCLEOTIDE SEQUENCE [LARGE SCALE GENOMIC DNA]</scope>
    <source>
        <strain evidence="11">cv. Shumari</strain>
    </source>
</reference>
<dbReference type="AlphaFoldDB" id="A0A0S3SXD3"/>
<dbReference type="Gene3D" id="3.40.50.300">
    <property type="entry name" value="P-loop containing nucleotide triphosphate hydrolases"/>
    <property type="match status" value="1"/>
</dbReference>
<keyword evidence="4" id="KW-0611">Plant defense</keyword>
<dbReference type="SUPFAM" id="SSF52540">
    <property type="entry name" value="P-loop containing nucleoside triphosphate hydrolases"/>
    <property type="match status" value="1"/>
</dbReference>
<dbReference type="InterPro" id="IPR041118">
    <property type="entry name" value="Rx_N"/>
</dbReference>
<dbReference type="Pfam" id="PF23559">
    <property type="entry name" value="WHD_DRP"/>
    <property type="match status" value="1"/>
</dbReference>
<dbReference type="InterPro" id="IPR042197">
    <property type="entry name" value="Apaf_helical"/>
</dbReference>
<proteinExistence type="predicted"/>
<dbReference type="FunFam" id="3.40.50.300:FF:001091">
    <property type="entry name" value="Probable disease resistance protein At1g61300"/>
    <property type="match status" value="1"/>
</dbReference>
<dbReference type="GO" id="GO:0043531">
    <property type="term" value="F:ADP binding"/>
    <property type="evidence" value="ECO:0007669"/>
    <property type="project" value="InterPro"/>
</dbReference>
<evidence type="ECO:0000259" key="8">
    <source>
        <dbReference type="Pfam" id="PF23559"/>
    </source>
</evidence>
<dbReference type="Pfam" id="PF18052">
    <property type="entry name" value="Rx_N"/>
    <property type="match status" value="1"/>
</dbReference>
<evidence type="ECO:0000256" key="1">
    <source>
        <dbReference type="ARBA" id="ARBA00022614"/>
    </source>
</evidence>
<evidence type="ECO:0000256" key="5">
    <source>
        <dbReference type="ARBA" id="ARBA00022840"/>
    </source>
</evidence>
<keyword evidence="2" id="KW-0677">Repeat</keyword>
<dbReference type="InterPro" id="IPR058922">
    <property type="entry name" value="WHD_DRP"/>
</dbReference>
<evidence type="ECO:0000256" key="4">
    <source>
        <dbReference type="ARBA" id="ARBA00022821"/>
    </source>
</evidence>
<organism evidence="10 11">
    <name type="scientific">Vigna angularis var. angularis</name>
    <dbReference type="NCBI Taxonomy" id="157739"/>
    <lineage>
        <taxon>Eukaryota</taxon>
        <taxon>Viridiplantae</taxon>
        <taxon>Streptophyta</taxon>
        <taxon>Embryophyta</taxon>
        <taxon>Tracheophyta</taxon>
        <taxon>Spermatophyta</taxon>
        <taxon>Magnoliopsida</taxon>
        <taxon>eudicotyledons</taxon>
        <taxon>Gunneridae</taxon>
        <taxon>Pentapetalae</taxon>
        <taxon>rosids</taxon>
        <taxon>fabids</taxon>
        <taxon>Fabales</taxon>
        <taxon>Fabaceae</taxon>
        <taxon>Papilionoideae</taxon>
        <taxon>50 kb inversion clade</taxon>
        <taxon>NPAAA clade</taxon>
        <taxon>indigoferoid/millettioid clade</taxon>
        <taxon>Phaseoleae</taxon>
        <taxon>Vigna</taxon>
    </lineage>
</organism>
<evidence type="ECO:0000256" key="2">
    <source>
        <dbReference type="ARBA" id="ARBA00022737"/>
    </source>
</evidence>
<dbReference type="Pfam" id="PF00931">
    <property type="entry name" value="NB-ARC"/>
    <property type="match status" value="1"/>
</dbReference>
<keyword evidence="11" id="KW-1185">Reference proteome</keyword>
<name>A0A0S3SXD3_PHAAN</name>
<dbReference type="PRINTS" id="PR00364">
    <property type="entry name" value="DISEASERSIST"/>
</dbReference>
<protein>
    <recommendedName>
        <fullName evidence="12">Disease resistance RPP13-like protein 1</fullName>
    </recommendedName>
</protein>
<dbReference type="Gene3D" id="1.20.5.4130">
    <property type="match status" value="1"/>
</dbReference>
<dbReference type="GO" id="GO:0005524">
    <property type="term" value="F:ATP binding"/>
    <property type="evidence" value="ECO:0007669"/>
    <property type="project" value="UniProtKB-KW"/>
</dbReference>
<sequence length="1247" mass="141636">MALAVVGGALLSAFIDVLFDRLASPEFVNLIRGKKPDKLLQKMKSQLLVVKVVLADAEKRQITDSNVKEWLDLLNDVVYRADDLLDEVYTKAATQKEVSSSFSHLFKRNKVVNVSKLEDIVERLDDILKQKESLDLKEIAVENNQPWNAQTTSLEDRYGMYGRDEDKEAIMKLLLEDSSDGEEVSVIPIVGMGGVGKTTLTRSVYNDGKLNDIFKLKAWICVSDIFDIVKVTKTMLEEITQKPCKLSDLNLIQLDLLEKLKGKKFLIVLDDVWIEDCDSWSSLTKPFLSGISGSKVIVTTRNERVAAVVPFHYVKVYHLNKLSNEDCWLVFASHALPLSEDSENRETLEKIGKEIVKKCNGLPLAAQSLGGMLRRKHEIKDWNDVLESDIWELPESQCKIIPALRISYNYLPPQLKRCFVYCSLYPKDYEFQKHDLILLWMAEDLVKASKKGKTLEEVGQDYFDDLVSRSFFQCSSSRDWGDYFVMHDLMHDLATFLGGEFYFRADEHGKETKIDRKARHLSFTRFGDSISDTEVLDRVKFSRTFLPTYDEYSPFKNRNTPCIIVSMLKYLRVLSFSNLQCQLVLPDSIGELIHLRYLDLSFTGIETLPESLCNLYNLQTLKLCCCFRLTKLPSAMQNLENLRHLEIRDSSIKEMPKRMGKLNQLLTLDLYIVGKHKENSIKELGGLPNLHGRVSIEKLENVTNGEEAFEARIMDKKYINSLELQWSLCDDSSIDFQIELDVLGKLQPHQDLKSLSIKGYKGKRFPKWMDNFSYRYMKYLYLQNCNNCCMLPSLGQLPSLKHILISDMNSVKTIDAGFCKKEDCSSMAPFPSLESLYIFNMPCWEMWSSVDSKAFPVLQELYIENCPKLKGDLPNHLPSLQTLKIKSCQLLVSSFPMAPALRTLKICESNKLELHAFPQSVECIKISGRPMVESMMEAITDIPPTCLKELSLIDCSSAISFPGDRLPSSLKTLDIRGLNKLSFPVLHKHKLLESLSINNSCDSLKSFPPAIFPNLTRLIIENCENLESLLLLGSESLKSLNSFVIGDCPNFVSFPGEGFSAPNLTFFSVYGCAKLKSLPHQMGTLLPKMEYLSISNCQQIECFPEGGMPPNLTTVTIRNCEKLLISLGWISIDMVTSLEVYGTCDSINAFPKEGLLTPSLTSLYLIDFSSLDTLDCKGLLHLTSLQTLIIKNCKKLKNIAGERLPVSLVKLIISECPLLQKRCHVKDRQIWPKICHVRGIKIDGRWI</sequence>
<dbReference type="Gene3D" id="1.10.10.10">
    <property type="entry name" value="Winged helix-like DNA-binding domain superfamily/Winged helix DNA-binding domain"/>
    <property type="match status" value="1"/>
</dbReference>
<dbReference type="Proteomes" id="UP000291084">
    <property type="component" value="Chromosome 9"/>
</dbReference>
<dbReference type="EMBL" id="AP015042">
    <property type="protein sequence ID" value="BAT97481.1"/>
    <property type="molecule type" value="Genomic_DNA"/>
</dbReference>
<keyword evidence="3" id="KW-0547">Nucleotide-binding</keyword>
<dbReference type="InterPro" id="IPR056789">
    <property type="entry name" value="LRR_R13L1-DRL21"/>
</dbReference>
<evidence type="ECO:0000256" key="3">
    <source>
        <dbReference type="ARBA" id="ARBA00022741"/>
    </source>
</evidence>
<dbReference type="InterPro" id="IPR036388">
    <property type="entry name" value="WH-like_DNA-bd_sf"/>
</dbReference>
<evidence type="ECO:0008006" key="12">
    <source>
        <dbReference type="Google" id="ProtNLM"/>
    </source>
</evidence>